<dbReference type="AlphaFoldDB" id="A0ECF6"/>
<evidence type="ECO:0000256" key="1">
    <source>
        <dbReference type="SAM" id="Phobius"/>
    </source>
</evidence>
<dbReference type="GeneID" id="5046145"/>
<dbReference type="Proteomes" id="UP000000600">
    <property type="component" value="Unassembled WGS sequence"/>
</dbReference>
<protein>
    <submittedName>
        <fullName evidence="2">Uncharacterized protein</fullName>
    </submittedName>
</protein>
<dbReference type="RefSeq" id="XP_001460370.1">
    <property type="nucleotide sequence ID" value="XM_001460333.1"/>
</dbReference>
<gene>
    <name evidence="2" type="ORF">GSPATT00003842001</name>
</gene>
<proteinExistence type="predicted"/>
<reference evidence="2 3" key="1">
    <citation type="journal article" date="2006" name="Nature">
        <title>Global trends of whole-genome duplications revealed by the ciliate Paramecium tetraurelia.</title>
        <authorList>
            <consortium name="Genoscope"/>
            <person name="Aury J.-M."/>
            <person name="Jaillon O."/>
            <person name="Duret L."/>
            <person name="Noel B."/>
            <person name="Jubin C."/>
            <person name="Porcel B.M."/>
            <person name="Segurens B."/>
            <person name="Daubin V."/>
            <person name="Anthouard V."/>
            <person name="Aiach N."/>
            <person name="Arnaiz O."/>
            <person name="Billaut A."/>
            <person name="Beisson J."/>
            <person name="Blanc I."/>
            <person name="Bouhouche K."/>
            <person name="Camara F."/>
            <person name="Duharcourt S."/>
            <person name="Guigo R."/>
            <person name="Gogendeau D."/>
            <person name="Katinka M."/>
            <person name="Keller A.-M."/>
            <person name="Kissmehl R."/>
            <person name="Klotz C."/>
            <person name="Koll F."/>
            <person name="Le Moue A."/>
            <person name="Lepere C."/>
            <person name="Malinsky S."/>
            <person name="Nowacki M."/>
            <person name="Nowak J.K."/>
            <person name="Plattner H."/>
            <person name="Poulain J."/>
            <person name="Ruiz F."/>
            <person name="Serrano V."/>
            <person name="Zagulski M."/>
            <person name="Dessen P."/>
            <person name="Betermier M."/>
            <person name="Weissenbach J."/>
            <person name="Scarpelli C."/>
            <person name="Schachter V."/>
            <person name="Sperling L."/>
            <person name="Meyer E."/>
            <person name="Cohen J."/>
            <person name="Wincker P."/>
        </authorList>
    </citation>
    <scope>NUCLEOTIDE SEQUENCE [LARGE SCALE GENOMIC DNA]</scope>
    <source>
        <strain evidence="2 3">Stock d4-2</strain>
    </source>
</reference>
<dbReference type="InParanoid" id="A0ECF6"/>
<organism evidence="2 3">
    <name type="scientific">Paramecium tetraurelia</name>
    <dbReference type="NCBI Taxonomy" id="5888"/>
    <lineage>
        <taxon>Eukaryota</taxon>
        <taxon>Sar</taxon>
        <taxon>Alveolata</taxon>
        <taxon>Ciliophora</taxon>
        <taxon>Intramacronucleata</taxon>
        <taxon>Oligohymenophorea</taxon>
        <taxon>Peniculida</taxon>
        <taxon>Parameciidae</taxon>
        <taxon>Paramecium</taxon>
    </lineage>
</organism>
<keyword evidence="3" id="KW-1185">Reference proteome</keyword>
<feature type="transmembrane region" description="Helical" evidence="1">
    <location>
        <begin position="471"/>
        <end position="491"/>
    </location>
</feature>
<keyword evidence="1" id="KW-0812">Transmembrane</keyword>
<sequence length="523" mass="62778">MKDEIKGKGFGFFKAICLAKRLALINYNTEDITYLQDKYGTLQYVKQQRLYYPTLKQKILFQNKIQIWKIKYKDLTADKNFIVLYVSQEGNSYNFFSFDLPVVSKGREKNGAKIWPTVVEALRELDEFKYNSQIFNFEQYKKDKYSFISGLTQRAKVKINAEDINICSYVQSYLCQFHQPQISKIKKICGYAYEILPNINQTTFNYINMNLINKIISIEKMHFHNKQSNIIDNITDKELQDYLYSIVQVYLYFQIIYDRWRTISESQRNFLKDIFNCYQIIQNKCFQKFVLLTLEIGISKDLKYHLNDILSPERKKGNSLNIPQVFGQRIQRQYFELKVSSYLFNKEKVVDNIKSNLLTEPYSLQISLYHQLLEYLEKDPQQLQNIRFESLSLFLFTYFELNLIQNKIILKNDNQLKTKENVFKINVKGRKKHLIICHLTLKTMILSKHKDMTNHFNSNHYRFFINRNQQFIAIHLYITVLIKNQIILFLIRKEMNEYIILMVKCCMQIYNQNCYHLKLLHLK</sequence>
<keyword evidence="1" id="KW-0472">Membrane</keyword>
<keyword evidence="1" id="KW-1133">Transmembrane helix</keyword>
<dbReference type="KEGG" id="ptm:GSPATT00003842001"/>
<accession>A0ECF6</accession>
<dbReference type="EMBL" id="CT868671">
    <property type="protein sequence ID" value="CAK92973.1"/>
    <property type="molecule type" value="Genomic_DNA"/>
</dbReference>
<evidence type="ECO:0000313" key="2">
    <source>
        <dbReference type="EMBL" id="CAK92973.1"/>
    </source>
</evidence>
<name>A0ECF6_PARTE</name>
<dbReference type="HOGENOM" id="CLU_521254_0_0_1"/>
<evidence type="ECO:0000313" key="3">
    <source>
        <dbReference type="Proteomes" id="UP000000600"/>
    </source>
</evidence>